<keyword evidence="2 3" id="KW-0040">ANK repeat</keyword>
<dbReference type="AlphaFoldDB" id="A0A7S0EYZ5"/>
<dbReference type="Gene3D" id="1.25.40.20">
    <property type="entry name" value="Ankyrin repeat-containing domain"/>
    <property type="match status" value="1"/>
</dbReference>
<dbReference type="PROSITE" id="PS50297">
    <property type="entry name" value="ANK_REP_REGION"/>
    <property type="match status" value="2"/>
</dbReference>
<gene>
    <name evidence="4" type="ORF">HPHI1048_LOCUS17580</name>
</gene>
<proteinExistence type="predicted"/>
<feature type="repeat" description="ANK" evidence="3">
    <location>
        <begin position="93"/>
        <end position="125"/>
    </location>
</feature>
<evidence type="ECO:0000256" key="2">
    <source>
        <dbReference type="ARBA" id="ARBA00023043"/>
    </source>
</evidence>
<dbReference type="InterPro" id="IPR002110">
    <property type="entry name" value="Ankyrin_rpt"/>
</dbReference>
<evidence type="ECO:0000313" key="4">
    <source>
        <dbReference type="EMBL" id="CAD8497256.1"/>
    </source>
</evidence>
<dbReference type="GO" id="GO:0085020">
    <property type="term" value="P:protein K6-linked ubiquitination"/>
    <property type="evidence" value="ECO:0007669"/>
    <property type="project" value="TreeGrafter"/>
</dbReference>
<dbReference type="PANTHER" id="PTHR24171">
    <property type="entry name" value="ANKYRIN REPEAT DOMAIN-CONTAINING PROTEIN 39-RELATED"/>
    <property type="match status" value="1"/>
</dbReference>
<dbReference type="Pfam" id="PF12796">
    <property type="entry name" value="Ank_2"/>
    <property type="match status" value="1"/>
</dbReference>
<evidence type="ECO:0000256" key="3">
    <source>
        <dbReference type="PROSITE-ProRule" id="PRU00023"/>
    </source>
</evidence>
<sequence>MGERRESLQQSVFSLAFSAKLTSAKNLQIKPAICATSNKLPSNTRNKLVVMRKTLKMGVNEELWKAAEQGDINQVETQFANGANLNSQDPEDLQKTALHKAAFQGNPLVVSKLIELGADPNVQSETGATPLHIAAAYGHYTTISYLLQLGSDPSVTNLDGDTPLELAKFKGRFSDRSDFIEVVKLLERAGKGKVAGASPQGRKYMEYFSEPRES</sequence>
<feature type="repeat" description="ANK" evidence="3">
    <location>
        <begin position="126"/>
        <end position="158"/>
    </location>
</feature>
<dbReference type="SUPFAM" id="SSF48403">
    <property type="entry name" value="Ankyrin repeat"/>
    <property type="match status" value="1"/>
</dbReference>
<keyword evidence="1" id="KW-0677">Repeat</keyword>
<dbReference type="SMART" id="SM00248">
    <property type="entry name" value="ANK"/>
    <property type="match status" value="3"/>
</dbReference>
<accession>A0A7S0EYZ5</accession>
<dbReference type="EMBL" id="HBEO01026109">
    <property type="protein sequence ID" value="CAD8497256.1"/>
    <property type="molecule type" value="Transcribed_RNA"/>
</dbReference>
<evidence type="ECO:0008006" key="5">
    <source>
        <dbReference type="Google" id="ProtNLM"/>
    </source>
</evidence>
<dbReference type="PROSITE" id="PS50088">
    <property type="entry name" value="ANK_REPEAT"/>
    <property type="match status" value="2"/>
</dbReference>
<dbReference type="PANTHER" id="PTHR24171:SF8">
    <property type="entry name" value="BRCA1-ASSOCIATED RING DOMAIN PROTEIN 1"/>
    <property type="match status" value="1"/>
</dbReference>
<evidence type="ECO:0000256" key="1">
    <source>
        <dbReference type="ARBA" id="ARBA00022737"/>
    </source>
</evidence>
<reference evidence="4" key="1">
    <citation type="submission" date="2021-01" db="EMBL/GenBank/DDBJ databases">
        <authorList>
            <person name="Corre E."/>
            <person name="Pelletier E."/>
            <person name="Niang G."/>
            <person name="Scheremetjew M."/>
            <person name="Finn R."/>
            <person name="Kale V."/>
            <person name="Holt S."/>
            <person name="Cochrane G."/>
            <person name="Meng A."/>
            <person name="Brown T."/>
            <person name="Cohen L."/>
        </authorList>
    </citation>
    <scope>NUCLEOTIDE SEQUENCE</scope>
    <source>
        <strain evidence="4">CCMP325</strain>
    </source>
</reference>
<protein>
    <recommendedName>
        <fullName evidence="5">Ankyrin repeat domain-containing protein</fullName>
    </recommendedName>
</protein>
<name>A0A7S0EYZ5_9CRYP</name>
<dbReference type="InterPro" id="IPR036770">
    <property type="entry name" value="Ankyrin_rpt-contain_sf"/>
</dbReference>
<dbReference type="GO" id="GO:0004842">
    <property type="term" value="F:ubiquitin-protein transferase activity"/>
    <property type="evidence" value="ECO:0007669"/>
    <property type="project" value="TreeGrafter"/>
</dbReference>
<organism evidence="4">
    <name type="scientific">Hanusia phi</name>
    <dbReference type="NCBI Taxonomy" id="3032"/>
    <lineage>
        <taxon>Eukaryota</taxon>
        <taxon>Cryptophyceae</taxon>
        <taxon>Pyrenomonadales</taxon>
        <taxon>Geminigeraceae</taxon>
        <taxon>Hanusia</taxon>
    </lineage>
</organism>